<dbReference type="Pfam" id="PF00550">
    <property type="entry name" value="PP-binding"/>
    <property type="match status" value="1"/>
</dbReference>
<organism evidence="2 3">
    <name type="scientific">Streptomyces lonegramiae</name>
    <dbReference type="NCBI Taxonomy" id="3075524"/>
    <lineage>
        <taxon>Bacteria</taxon>
        <taxon>Bacillati</taxon>
        <taxon>Actinomycetota</taxon>
        <taxon>Actinomycetes</taxon>
        <taxon>Kitasatosporales</taxon>
        <taxon>Streptomycetaceae</taxon>
        <taxon>Streptomyces</taxon>
    </lineage>
</organism>
<evidence type="ECO:0000259" key="1">
    <source>
        <dbReference type="PROSITE" id="PS50075"/>
    </source>
</evidence>
<feature type="domain" description="Carrier" evidence="1">
    <location>
        <begin position="5"/>
        <end position="84"/>
    </location>
</feature>
<dbReference type="InterPro" id="IPR009081">
    <property type="entry name" value="PP-bd_ACP"/>
</dbReference>
<evidence type="ECO:0000313" key="2">
    <source>
        <dbReference type="EMBL" id="MDT0541916.1"/>
    </source>
</evidence>
<name>A0ABU2X8U0_9ACTN</name>
<keyword evidence="3" id="KW-1185">Reference proteome</keyword>
<comment type="caution">
    <text evidence="2">The sequence shown here is derived from an EMBL/GenBank/DDBJ whole genome shotgun (WGS) entry which is preliminary data.</text>
</comment>
<protein>
    <submittedName>
        <fullName evidence="2">Acyl carrier protein</fullName>
    </submittedName>
</protein>
<dbReference type="RefSeq" id="WP_311722204.1">
    <property type="nucleotide sequence ID" value="NZ_JAVRFD010000001.1"/>
</dbReference>
<dbReference type="InterPro" id="IPR036736">
    <property type="entry name" value="ACP-like_sf"/>
</dbReference>
<dbReference type="PROSITE" id="PS50075">
    <property type="entry name" value="CARRIER"/>
    <property type="match status" value="1"/>
</dbReference>
<evidence type="ECO:0000313" key="3">
    <source>
        <dbReference type="Proteomes" id="UP001180754"/>
    </source>
</evidence>
<accession>A0ABU2X8U0</accession>
<proteinExistence type="predicted"/>
<dbReference type="Proteomes" id="UP001180754">
    <property type="component" value="Unassembled WGS sequence"/>
</dbReference>
<sequence length="91" mass="10019">MTAEPTSRERIAAITTEFLATELEISPDGIGPADTLKALPGADSMKLLRVVSKLERRWDIEFDDQAVFSAETVDELVTLVHTYVGKELTTP</sequence>
<reference evidence="2" key="1">
    <citation type="submission" date="2024-05" db="EMBL/GenBank/DDBJ databases">
        <title>30 novel species of actinomycetes from the DSMZ collection.</title>
        <authorList>
            <person name="Nouioui I."/>
        </authorList>
    </citation>
    <scope>NUCLEOTIDE SEQUENCE</scope>
    <source>
        <strain evidence="2">DSM 41529</strain>
    </source>
</reference>
<dbReference type="Gene3D" id="1.10.1200.10">
    <property type="entry name" value="ACP-like"/>
    <property type="match status" value="1"/>
</dbReference>
<gene>
    <name evidence="2" type="ORF">RND15_04170</name>
</gene>
<dbReference type="EMBL" id="JAVRFD010000001">
    <property type="protein sequence ID" value="MDT0541916.1"/>
    <property type="molecule type" value="Genomic_DNA"/>
</dbReference>
<dbReference type="SUPFAM" id="SSF47336">
    <property type="entry name" value="ACP-like"/>
    <property type="match status" value="1"/>
</dbReference>